<comment type="caution">
    <text evidence="2">The sequence shown here is derived from an EMBL/GenBank/DDBJ whole genome shotgun (WGS) entry which is preliminary data.</text>
</comment>
<accession>A0ABP0S3W6</accession>
<gene>
    <name evidence="2" type="ORF">SCF082_LOCUS49842</name>
</gene>
<proteinExistence type="predicted"/>
<dbReference type="Proteomes" id="UP001642464">
    <property type="component" value="Unassembled WGS sequence"/>
</dbReference>
<protein>
    <submittedName>
        <fullName evidence="2">Uncharacterized protein</fullName>
    </submittedName>
</protein>
<evidence type="ECO:0000313" key="2">
    <source>
        <dbReference type="EMBL" id="CAK9107050.1"/>
    </source>
</evidence>
<feature type="region of interest" description="Disordered" evidence="1">
    <location>
        <begin position="951"/>
        <end position="975"/>
    </location>
</feature>
<sequence>MSDCSGAEGAFFALKAINKRATLVSSLRLLFPRNHPVVVQDLKDRMERKHNQEDENINLTVKPRNKKPTWPSKHWDVMKDYKVNPKQVAETCKGQELQKLVSNLRQRHALAILKARGVKSGIANLSQSIGRQGLTQHVPCMTPKGEFFVVEEGRYITGWIALFACVDVWRWNAVATTKEDRVHCNSSRAASSVLAFLQKTYFSIAETLPHEQNALRRKGQLQALQRSFGWLKDRLQNTFQKSGLDFNVAYITNVRNWCDSMAAFSTLAGAYKKRKDDTKEIPHSFTFARRDRVAAYLDDDRKEVLLEVASYLEDNYSHYGRGILYLRQLAGQYALPRSPAPRIEFLLTRHAGIQRGAVILPNAEVHTLHNMRDIMSIFTMDPVQKHVVNETTLVHLRGSSVKGAFLDISRFSFAENAKFGELGRWPATHQFRAHFPSFIENGFEGHREPLDIKFDTSCLDHTRASYTIKPFSVGYVDGQNKALIMLSVLALLVELEVTAEMMEEDPAMAKAVASMFYIKCNFKKHATSDGFLFETLSVANRTAEKVKPSALDLLLLFRESVRIKQTSDSAKKTSLRDLLFASVADYNKSVGNHRAWRVSDPTRRLIYNLLRSPVGLWDALKICYNESKPQDAALTMDNLDDDYFVVGNELVLLQVCCLMTYVWPKIQNFLGNGELLDGIMNQWKLGALDAELRVQVKLGTDDEAEGDDAGSLSADAILRDFRYNLQCIYMEPARDLRVRPICVFFDPATVYGTREGFHPALLVTSMDKHNVFLKSPVYKAGVVSGVGMLPRSEMVKAEKCGKYATDMRLTRVQKLVKSLISEDNTSNVIVDLLGFDAWPACFAMKELATGANFACSTACHSPNETSYCTSTIGEKLYGMCRSNQIKLPGFPEFEQVVADLRKSNSEVPPPEFQVCLPVPNGLAIRENLVEQWTSCDLVEVEMKELLKKHNDKYNPHGIKRGSSDQGTTEDPAPDAKRLRIDSSVKMAEHEAQIANKLVLNCGTFKLVYDSDQDILWAGAADGKKKDTFEAKGPLELFGFGSGDFLEGPDAKDVQQDLTGRWLTFKLESGSEHCILEADRRLPDHVKKMDIFGKVLTYADVLQQLENAGEVNTKMSMHWIDRAEGTGTITFRSAKNVVFVLDPPKNKDPKKQKKDSKAQLSMGWGNAGECV</sequence>
<feature type="region of interest" description="Disordered" evidence="1">
    <location>
        <begin position="1141"/>
        <end position="1170"/>
    </location>
</feature>
<evidence type="ECO:0000313" key="3">
    <source>
        <dbReference type="Proteomes" id="UP001642464"/>
    </source>
</evidence>
<dbReference type="EMBL" id="CAXAMM010042840">
    <property type="protein sequence ID" value="CAK9107050.1"/>
    <property type="molecule type" value="Genomic_DNA"/>
</dbReference>
<organism evidence="2 3">
    <name type="scientific">Durusdinium trenchii</name>
    <dbReference type="NCBI Taxonomy" id="1381693"/>
    <lineage>
        <taxon>Eukaryota</taxon>
        <taxon>Sar</taxon>
        <taxon>Alveolata</taxon>
        <taxon>Dinophyceae</taxon>
        <taxon>Suessiales</taxon>
        <taxon>Symbiodiniaceae</taxon>
        <taxon>Durusdinium</taxon>
    </lineage>
</organism>
<name>A0ABP0S3W6_9DINO</name>
<reference evidence="2 3" key="1">
    <citation type="submission" date="2024-02" db="EMBL/GenBank/DDBJ databases">
        <authorList>
            <person name="Chen Y."/>
            <person name="Shah S."/>
            <person name="Dougan E. K."/>
            <person name="Thang M."/>
            <person name="Chan C."/>
        </authorList>
    </citation>
    <scope>NUCLEOTIDE SEQUENCE [LARGE SCALE GENOMIC DNA]</scope>
</reference>
<keyword evidence="3" id="KW-1185">Reference proteome</keyword>
<evidence type="ECO:0000256" key="1">
    <source>
        <dbReference type="SAM" id="MobiDB-lite"/>
    </source>
</evidence>